<accession>A0A1I9SA58</accession>
<keyword evidence="2" id="KW-1185">Reference proteome</keyword>
<protein>
    <submittedName>
        <fullName evidence="1">Uncharacterized protein</fullName>
    </submittedName>
</protein>
<sequence>MIIVRPMAKVSSAAEILGVTTAGTGGATSLAVTLPDIPVGETWILMVGAGFNTMNTPSGWNLIYSHTSVTTRTYFFSRVRQSGDTTALTMTFGATIPVAVRAYGIGNCGLIRANGNASGSQVTVHPAPSIAATMAGSLTFRFAYNQSTSATRAYTWDSGPTTVNPDFVITGTGIMGSVEHVSQGPELYPILNATHATAISYSVGSISISPKLDQGIPSTQRGTLTANQTTTVGSYAELGPLTAGTNATVSGNALVLNGTGNATLTVSTSKQGGFGNLTIRAKVNGAIVAEGTASSSGVFSASVTSGFEAGSLLTIEAMATTATSSANVLTTSTYIEIVPI</sequence>
<organism evidence="1 2">
    <name type="scientific">Rhodococcus phage Weasels2</name>
    <dbReference type="NCBI Taxonomy" id="1897437"/>
    <lineage>
        <taxon>Viruses</taxon>
        <taxon>Duplodnaviria</taxon>
        <taxon>Heunggongvirae</taxon>
        <taxon>Uroviricota</taxon>
        <taxon>Caudoviricetes</taxon>
        <taxon>Weaselvirus</taxon>
        <taxon>Weaselvirus weasel</taxon>
    </lineage>
</organism>
<name>A0A1I9SA58_9CAUD</name>
<dbReference type="Proteomes" id="UP000224902">
    <property type="component" value="Segment"/>
</dbReference>
<evidence type="ECO:0000313" key="2">
    <source>
        <dbReference type="Proteomes" id="UP000224902"/>
    </source>
</evidence>
<evidence type="ECO:0000313" key="1">
    <source>
        <dbReference type="EMBL" id="AOZ63664.1"/>
    </source>
</evidence>
<proteinExistence type="predicted"/>
<gene>
    <name evidence="1" type="ORF">SEA_WEASELS2_75</name>
</gene>
<dbReference type="EMBL" id="KX774321">
    <property type="protein sequence ID" value="AOZ63664.1"/>
    <property type="molecule type" value="Genomic_DNA"/>
</dbReference>
<reference evidence="2" key="1">
    <citation type="submission" date="2016-08" db="EMBL/GenBank/DDBJ databases">
        <authorList>
            <person name="Seilhamer J.J."/>
        </authorList>
    </citation>
    <scope>NUCLEOTIDE SEQUENCE [LARGE SCALE GENOMIC DNA]</scope>
</reference>